<dbReference type="Pfam" id="PF22725">
    <property type="entry name" value="GFO_IDH_MocA_C3"/>
    <property type="match status" value="1"/>
</dbReference>
<feature type="domain" description="Gfo/Idh/MocA-like oxidoreductase N-terminal" evidence="1">
    <location>
        <begin position="2"/>
        <end position="118"/>
    </location>
</feature>
<dbReference type="EMBL" id="LS483476">
    <property type="protein sequence ID" value="SQI62784.1"/>
    <property type="molecule type" value="Genomic_DNA"/>
</dbReference>
<protein>
    <submittedName>
        <fullName evidence="3">NADH-dependent dyhydrogenase</fullName>
        <ecNumber evidence="3">1.1.1.292</ecNumber>
    </submittedName>
</protein>
<dbReference type="Gene3D" id="3.40.50.720">
    <property type="entry name" value="NAD(P)-binding Rossmann-like Domain"/>
    <property type="match status" value="1"/>
</dbReference>
<dbReference type="PANTHER" id="PTHR43377:SF1">
    <property type="entry name" value="BILIVERDIN REDUCTASE A"/>
    <property type="match status" value="1"/>
</dbReference>
<gene>
    <name evidence="3" type="primary">afr_10</name>
    <name evidence="3" type="ORF">NCTC4824_03784</name>
</gene>
<dbReference type="GO" id="GO:0000166">
    <property type="term" value="F:nucleotide binding"/>
    <property type="evidence" value="ECO:0007669"/>
    <property type="project" value="InterPro"/>
</dbReference>
<dbReference type="InterPro" id="IPR055170">
    <property type="entry name" value="GFO_IDH_MocA-like_dom"/>
</dbReference>
<dbReference type="SUPFAM" id="SSF55347">
    <property type="entry name" value="Glyceraldehyde-3-phosphate dehydrogenase-like, C-terminal domain"/>
    <property type="match status" value="1"/>
</dbReference>
<evidence type="ECO:0000259" key="1">
    <source>
        <dbReference type="Pfam" id="PF01408"/>
    </source>
</evidence>
<dbReference type="PANTHER" id="PTHR43377">
    <property type="entry name" value="BILIVERDIN REDUCTASE A"/>
    <property type="match status" value="1"/>
</dbReference>
<dbReference type="Pfam" id="PF01408">
    <property type="entry name" value="GFO_IDH_MocA"/>
    <property type="match status" value="1"/>
</dbReference>
<dbReference type="KEGG" id="blen:NCTC4824_03784"/>
<evidence type="ECO:0000313" key="3">
    <source>
        <dbReference type="EMBL" id="SQI62784.1"/>
    </source>
</evidence>
<feature type="domain" description="GFO/IDH/MocA-like oxidoreductase" evidence="2">
    <location>
        <begin position="128"/>
        <end position="249"/>
    </location>
</feature>
<evidence type="ECO:0000313" key="4">
    <source>
        <dbReference type="Proteomes" id="UP000249134"/>
    </source>
</evidence>
<dbReference type="InterPro" id="IPR051450">
    <property type="entry name" value="Gfo/Idh/MocA_Oxidoreductases"/>
</dbReference>
<keyword evidence="4" id="KW-1185">Reference proteome</keyword>
<dbReference type="RefSeq" id="WP_066144324.1">
    <property type="nucleotide sequence ID" value="NZ_CBCSGM010000004.1"/>
</dbReference>
<dbReference type="Gene3D" id="3.30.360.10">
    <property type="entry name" value="Dihydrodipicolinate Reductase, domain 2"/>
    <property type="match status" value="1"/>
</dbReference>
<name>A0A2X4ZQY7_LEDLE</name>
<organism evidence="3 4">
    <name type="scientific">Lederbergia lenta</name>
    <name type="common">Bacillus lentus</name>
    <dbReference type="NCBI Taxonomy" id="1467"/>
    <lineage>
        <taxon>Bacteria</taxon>
        <taxon>Bacillati</taxon>
        <taxon>Bacillota</taxon>
        <taxon>Bacilli</taxon>
        <taxon>Bacillales</taxon>
        <taxon>Bacillaceae</taxon>
        <taxon>Lederbergia</taxon>
    </lineage>
</organism>
<dbReference type="SUPFAM" id="SSF51735">
    <property type="entry name" value="NAD(P)-binding Rossmann-fold domains"/>
    <property type="match status" value="1"/>
</dbReference>
<proteinExistence type="predicted"/>
<dbReference type="STRING" id="1348624.GCA_001591545_03149"/>
<keyword evidence="3" id="KW-0560">Oxidoreductase</keyword>
<evidence type="ECO:0000259" key="2">
    <source>
        <dbReference type="Pfam" id="PF22725"/>
    </source>
</evidence>
<sequence>MKVGIISCAHSHAYSYASGLQSIEGVEIVGIADNDMVKGKEFAETFNIPYYSSYQAFLEIEMDAVIVTSENVHHKEHVKAAAKAQKHILCEKPLATTIEDAQEMIDICRENNVILQTAFPVRFNSNIVRAKEILDSGRIGEIIGISGTNRGTNPQGWFVDKELSGGGAVMDHTVHVVDIIRWFTNSEIKEVYCESDQLFSNTPIDDAGILTMELDNEIFATLDCSWSRNQAYPTWGDVTLDIVGTKGTLKIDAFDQNVRLYSEKQGVKRIFIGDDMNLGLVEDFIDSVRNGTPPSITGLDGLRAVEVALAAYQSSERKEAVKV</sequence>
<dbReference type="Proteomes" id="UP000249134">
    <property type="component" value="Chromosome 1"/>
</dbReference>
<dbReference type="EC" id="1.1.1.292" evidence="3"/>
<dbReference type="AlphaFoldDB" id="A0A2X4ZQY7"/>
<dbReference type="InterPro" id="IPR000683">
    <property type="entry name" value="Gfo/Idh/MocA-like_OxRdtase_N"/>
</dbReference>
<dbReference type="GO" id="GO:0033712">
    <property type="term" value="F:1,5-anhydro-D-fructose reductase (1,5-anhydro-D-mannitol-forming) activity"/>
    <property type="evidence" value="ECO:0007669"/>
    <property type="project" value="UniProtKB-EC"/>
</dbReference>
<reference evidence="3 4" key="1">
    <citation type="submission" date="2018-06" db="EMBL/GenBank/DDBJ databases">
        <authorList>
            <consortium name="Pathogen Informatics"/>
            <person name="Doyle S."/>
        </authorList>
    </citation>
    <scope>NUCLEOTIDE SEQUENCE [LARGE SCALE GENOMIC DNA]</scope>
    <source>
        <strain evidence="3 4">NCTC4824</strain>
    </source>
</reference>
<dbReference type="InterPro" id="IPR036291">
    <property type="entry name" value="NAD(P)-bd_dom_sf"/>
</dbReference>
<accession>A0A2X4ZQY7</accession>